<proteinExistence type="predicted"/>
<reference evidence="1 2" key="1">
    <citation type="journal article" date="2021" name="Hortic Res">
        <title>High-quality reference genome and annotation aids understanding of berry development for evergreen blueberry (Vaccinium darrowii).</title>
        <authorList>
            <person name="Yu J."/>
            <person name="Hulse-Kemp A.M."/>
            <person name="Babiker E."/>
            <person name="Staton M."/>
        </authorList>
    </citation>
    <scope>NUCLEOTIDE SEQUENCE [LARGE SCALE GENOMIC DNA]</scope>
    <source>
        <strain evidence="2">cv. NJ 8807/NJ 8810</strain>
        <tissue evidence="1">Young leaf</tissue>
    </source>
</reference>
<protein>
    <submittedName>
        <fullName evidence="1">Uncharacterized protein</fullName>
    </submittedName>
</protein>
<sequence>MTQNTTTTPDDELTSRFKSFHLTEDEQSEITLLDDDILASEAECRTSLFGKVVSQKSVNLGGLRTTMGLIWGNPTNFKVLEIGKGIYQFILPSESDVIRILNGKPWFFNNHFLTLEKWNPNLQPKQYCFQFTPLWVQIWGLPIQFISKEVGAKIGGRIGFVDDVAIPATGSTEGRYVRVRVHLDVTLPLKRGCMVKLASCPAFWVEFRYEKLPMFCRYCGMVGHDLHSCIPRSFDIDDNTLRDAQYGPWIRASPATQSGRRRPSSPPTKQSDPTESNKGRDGFFAPDEVNPNHPAIIPISNSIIKAGGAGSSNSKMDDLAHAEMLSKSRTQLRSPDFTPITDIPLNGFTPLQGQALQIWRSKNPIQPKNSSVDSKEHKPDQGLFPPLSDLAHVSNPKTIQPNPNIPISTSAQQGPITIDTNSPPPFTLTTQSTGPTSNRVIPKAFQPNDPNLAHLSSKISQTLNAKSNTSVPPSTHPNSPPILPPFSISNGSNPPSPTSALHITQEFPTDLELVDTPIHLAAAKPPKSIKQAAKGKSGASTYRRRGSISERGTTTTTSIRGKSTLSPPNYGKRKFVNLEGASDNDIVDPVSGEQMFTKRCKTIDKFVDGEVIPTLDTVEATSHKWSPMDQ</sequence>
<dbReference type="Proteomes" id="UP000828048">
    <property type="component" value="Chromosome 10"/>
</dbReference>
<organism evidence="1 2">
    <name type="scientific">Vaccinium darrowii</name>
    <dbReference type="NCBI Taxonomy" id="229202"/>
    <lineage>
        <taxon>Eukaryota</taxon>
        <taxon>Viridiplantae</taxon>
        <taxon>Streptophyta</taxon>
        <taxon>Embryophyta</taxon>
        <taxon>Tracheophyta</taxon>
        <taxon>Spermatophyta</taxon>
        <taxon>Magnoliopsida</taxon>
        <taxon>eudicotyledons</taxon>
        <taxon>Gunneridae</taxon>
        <taxon>Pentapetalae</taxon>
        <taxon>asterids</taxon>
        <taxon>Ericales</taxon>
        <taxon>Ericaceae</taxon>
        <taxon>Vaccinioideae</taxon>
        <taxon>Vaccinieae</taxon>
        <taxon>Vaccinium</taxon>
    </lineage>
</organism>
<evidence type="ECO:0000313" key="1">
    <source>
        <dbReference type="EMBL" id="KAH7839628.1"/>
    </source>
</evidence>
<dbReference type="EMBL" id="CM037160">
    <property type="protein sequence ID" value="KAH7839628.1"/>
    <property type="molecule type" value="Genomic_DNA"/>
</dbReference>
<keyword evidence="2" id="KW-1185">Reference proteome</keyword>
<name>A0ACB7XGX5_9ERIC</name>
<comment type="caution">
    <text evidence="1">The sequence shown here is derived from an EMBL/GenBank/DDBJ whole genome shotgun (WGS) entry which is preliminary data.</text>
</comment>
<accession>A0ACB7XGX5</accession>
<gene>
    <name evidence="1" type="ORF">Vadar_006500</name>
</gene>
<evidence type="ECO:0000313" key="2">
    <source>
        <dbReference type="Proteomes" id="UP000828048"/>
    </source>
</evidence>